<dbReference type="Proteomes" id="UP001595904">
    <property type="component" value="Unassembled WGS sequence"/>
</dbReference>
<dbReference type="EC" id="2.4.-.-" evidence="2"/>
<dbReference type="EMBL" id="JBHSDU010000015">
    <property type="protein sequence ID" value="MFC4314072.1"/>
    <property type="molecule type" value="Genomic_DNA"/>
</dbReference>
<dbReference type="Gene3D" id="3.40.50.2000">
    <property type="entry name" value="Glycogen Phosphorylase B"/>
    <property type="match status" value="2"/>
</dbReference>
<protein>
    <submittedName>
        <fullName evidence="2">Glycosyltransferase family 4 protein</fullName>
        <ecNumber evidence="2">2.4.-.-</ecNumber>
    </submittedName>
</protein>
<evidence type="ECO:0000313" key="3">
    <source>
        <dbReference type="Proteomes" id="UP001595904"/>
    </source>
</evidence>
<keyword evidence="2" id="KW-0328">Glycosyltransferase</keyword>
<dbReference type="CDD" id="cd03801">
    <property type="entry name" value="GT4_PimA-like"/>
    <property type="match status" value="1"/>
</dbReference>
<gene>
    <name evidence="2" type="ORF">ACFPN2_33675</name>
</gene>
<dbReference type="PANTHER" id="PTHR46401">
    <property type="entry name" value="GLYCOSYLTRANSFERASE WBBK-RELATED"/>
    <property type="match status" value="1"/>
</dbReference>
<dbReference type="GO" id="GO:0016757">
    <property type="term" value="F:glycosyltransferase activity"/>
    <property type="evidence" value="ECO:0007669"/>
    <property type="project" value="UniProtKB-KW"/>
</dbReference>
<accession>A0ABV8T3P6</accession>
<name>A0ABV8T3P6_9GAMM</name>
<evidence type="ECO:0000313" key="2">
    <source>
        <dbReference type="EMBL" id="MFC4314072.1"/>
    </source>
</evidence>
<proteinExistence type="predicted"/>
<comment type="caution">
    <text evidence="2">The sequence shown here is derived from an EMBL/GenBank/DDBJ whole genome shotgun (WGS) entry which is preliminary data.</text>
</comment>
<keyword evidence="3" id="KW-1185">Reference proteome</keyword>
<reference evidence="3" key="1">
    <citation type="journal article" date="2019" name="Int. J. Syst. Evol. Microbiol.">
        <title>The Global Catalogue of Microorganisms (GCM) 10K type strain sequencing project: providing services to taxonomists for standard genome sequencing and annotation.</title>
        <authorList>
            <consortium name="The Broad Institute Genomics Platform"/>
            <consortium name="The Broad Institute Genome Sequencing Center for Infectious Disease"/>
            <person name="Wu L."/>
            <person name="Ma J."/>
        </authorList>
    </citation>
    <scope>NUCLEOTIDE SEQUENCE [LARGE SCALE GENOMIC DNA]</scope>
    <source>
        <strain evidence="3">CGMCC 1.10759</strain>
    </source>
</reference>
<sequence>MNDNQRPLLHVLMFPKHGDNPYLRSLSDSLERRGVRVDDFSFKQALKRRYDILHIHWPDLHLHARSSFRALIKHLRLGLLFALLRLRGTRIVWTVHNLKPHERHPPLGERLFPLWFPRACTHAIALTNNGLAAALAMYPALRNKATAVIPHGHYRDAYATALSRRTCRSQLGLEDRFTFLFFGNIRPYKNVPTLIEAFRQLPLSNVQLVIAGQPGHMMRTDELRNLVADDPRIHLSLEFVPDDTVPLYIGAADVVVLPFQSILNSGSVFLALSFNRAVLAPDLGSLPEIQSQVGARWLTLYNGQLASEHLMQAMESACFDESHTADLSAYDWDAIGQRTLELYLTRDISRTARRSPPAAA</sequence>
<dbReference type="Pfam" id="PF13692">
    <property type="entry name" value="Glyco_trans_1_4"/>
    <property type="match status" value="1"/>
</dbReference>
<dbReference type="RefSeq" id="WP_380604950.1">
    <property type="nucleotide sequence ID" value="NZ_JBHSDU010000015.1"/>
</dbReference>
<organism evidence="2 3">
    <name type="scientific">Steroidobacter flavus</name>
    <dbReference type="NCBI Taxonomy" id="1842136"/>
    <lineage>
        <taxon>Bacteria</taxon>
        <taxon>Pseudomonadati</taxon>
        <taxon>Pseudomonadota</taxon>
        <taxon>Gammaproteobacteria</taxon>
        <taxon>Steroidobacterales</taxon>
        <taxon>Steroidobacteraceae</taxon>
        <taxon>Steroidobacter</taxon>
    </lineage>
</organism>
<evidence type="ECO:0000256" key="1">
    <source>
        <dbReference type="ARBA" id="ARBA00022679"/>
    </source>
</evidence>
<keyword evidence="1 2" id="KW-0808">Transferase</keyword>
<dbReference type="SUPFAM" id="SSF53756">
    <property type="entry name" value="UDP-Glycosyltransferase/glycogen phosphorylase"/>
    <property type="match status" value="1"/>
</dbReference>
<dbReference type="PANTHER" id="PTHR46401:SF2">
    <property type="entry name" value="GLYCOSYLTRANSFERASE WBBK-RELATED"/>
    <property type="match status" value="1"/>
</dbReference>